<dbReference type="InterPro" id="IPR035906">
    <property type="entry name" value="MetI-like_sf"/>
</dbReference>
<evidence type="ECO:0000313" key="8">
    <source>
        <dbReference type="EMBL" id="MDQ0167836.1"/>
    </source>
</evidence>
<evidence type="ECO:0000256" key="5">
    <source>
        <dbReference type="ARBA" id="ARBA00023136"/>
    </source>
</evidence>
<comment type="caution">
    <text evidence="8">The sequence shown here is derived from an EMBL/GenBank/DDBJ whole genome shotgun (WGS) entry which is preliminary data.</text>
</comment>
<gene>
    <name evidence="8" type="ORF">J2S11_003765</name>
</gene>
<dbReference type="PROSITE" id="PS50928">
    <property type="entry name" value="ABC_TM1"/>
    <property type="match status" value="1"/>
</dbReference>
<dbReference type="RefSeq" id="WP_307397075.1">
    <property type="nucleotide sequence ID" value="NZ_BAAADK010000049.1"/>
</dbReference>
<evidence type="ECO:0000313" key="9">
    <source>
        <dbReference type="Proteomes" id="UP001235840"/>
    </source>
</evidence>
<feature type="transmembrane region" description="Helical" evidence="6">
    <location>
        <begin position="58"/>
        <end position="81"/>
    </location>
</feature>
<evidence type="ECO:0000259" key="7">
    <source>
        <dbReference type="PROSITE" id="PS50928"/>
    </source>
</evidence>
<keyword evidence="2 6" id="KW-0813">Transport</keyword>
<keyword evidence="5 6" id="KW-0472">Membrane</keyword>
<evidence type="ECO:0000256" key="4">
    <source>
        <dbReference type="ARBA" id="ARBA00022989"/>
    </source>
</evidence>
<organism evidence="8 9">
    <name type="scientific">Caldalkalibacillus horti</name>
    <dbReference type="NCBI Taxonomy" id="77523"/>
    <lineage>
        <taxon>Bacteria</taxon>
        <taxon>Bacillati</taxon>
        <taxon>Bacillota</taxon>
        <taxon>Bacilli</taxon>
        <taxon>Bacillales</taxon>
        <taxon>Bacillaceae</taxon>
        <taxon>Caldalkalibacillus</taxon>
    </lineage>
</organism>
<dbReference type="InterPro" id="IPR000515">
    <property type="entry name" value="MetI-like"/>
</dbReference>
<dbReference type="PANTHER" id="PTHR30177">
    <property type="entry name" value="GLYCINE BETAINE/L-PROLINE TRANSPORT SYSTEM PERMEASE PROTEIN PROW"/>
    <property type="match status" value="1"/>
</dbReference>
<dbReference type="Gene3D" id="1.10.3720.10">
    <property type="entry name" value="MetI-like"/>
    <property type="match status" value="1"/>
</dbReference>
<dbReference type="PANTHER" id="PTHR30177:SF4">
    <property type="entry name" value="OSMOPROTECTANT IMPORT PERMEASE PROTEIN OSMW"/>
    <property type="match status" value="1"/>
</dbReference>
<sequence>MLEAIVRQYEMFVDRWDIVVLATQEHLYMVIVAMVFAVGISVPLGIVLSRWNRFAEPIIGVAAVAQTIPSLALVGIIMMFIGIGKPPAIMALTIYAILPILRNTYTGIKGIEPSAIEAGKGLGMTNLQILYKIQLPLALPVIMAGIRTATVITVGIATLATFIGAGGLGDPIMRGIDTRNNYLIFIGVIPAALLAIILDVLIKKIEHWATPRGVRQNT</sequence>
<reference evidence="8 9" key="1">
    <citation type="submission" date="2023-07" db="EMBL/GenBank/DDBJ databases">
        <title>Genomic Encyclopedia of Type Strains, Phase IV (KMG-IV): sequencing the most valuable type-strain genomes for metagenomic binning, comparative biology and taxonomic classification.</title>
        <authorList>
            <person name="Goeker M."/>
        </authorList>
    </citation>
    <scope>NUCLEOTIDE SEQUENCE [LARGE SCALE GENOMIC DNA]</scope>
    <source>
        <strain evidence="8 9">DSM 12751</strain>
    </source>
</reference>
<feature type="transmembrane region" description="Helical" evidence="6">
    <location>
        <begin position="26"/>
        <end position="46"/>
    </location>
</feature>
<name>A0ABT9W3N0_9BACI</name>
<dbReference type="Pfam" id="PF00528">
    <property type="entry name" value="BPD_transp_1"/>
    <property type="match status" value="1"/>
</dbReference>
<dbReference type="EMBL" id="JAUSTY010000020">
    <property type="protein sequence ID" value="MDQ0167836.1"/>
    <property type="molecule type" value="Genomic_DNA"/>
</dbReference>
<evidence type="ECO:0000256" key="2">
    <source>
        <dbReference type="ARBA" id="ARBA00022448"/>
    </source>
</evidence>
<feature type="domain" description="ABC transmembrane type-1" evidence="7">
    <location>
        <begin position="23"/>
        <end position="202"/>
    </location>
</feature>
<keyword evidence="3 6" id="KW-0812">Transmembrane</keyword>
<comment type="subcellular location">
    <subcellularLocation>
        <location evidence="6">Cell membrane</location>
        <topology evidence="6">Multi-pass membrane protein</topology>
    </subcellularLocation>
    <subcellularLocation>
        <location evidence="1">Membrane</location>
        <topology evidence="1">Multi-pass membrane protein</topology>
    </subcellularLocation>
</comment>
<keyword evidence="4 6" id="KW-1133">Transmembrane helix</keyword>
<keyword evidence="9" id="KW-1185">Reference proteome</keyword>
<accession>A0ABT9W3N0</accession>
<protein>
    <submittedName>
        <fullName evidence="8">Osmoprotectant transport system permease protein</fullName>
    </submittedName>
</protein>
<dbReference type="Proteomes" id="UP001235840">
    <property type="component" value="Unassembled WGS sequence"/>
</dbReference>
<dbReference type="CDD" id="cd06261">
    <property type="entry name" value="TM_PBP2"/>
    <property type="match status" value="1"/>
</dbReference>
<dbReference type="InterPro" id="IPR051204">
    <property type="entry name" value="ABC_transp_perm/SBD"/>
</dbReference>
<evidence type="ECO:0000256" key="6">
    <source>
        <dbReference type="RuleBase" id="RU363032"/>
    </source>
</evidence>
<comment type="similarity">
    <text evidence="6">Belongs to the binding-protein-dependent transport system permease family.</text>
</comment>
<evidence type="ECO:0000256" key="3">
    <source>
        <dbReference type="ARBA" id="ARBA00022692"/>
    </source>
</evidence>
<feature type="transmembrane region" description="Helical" evidence="6">
    <location>
        <begin position="137"/>
        <end position="162"/>
    </location>
</feature>
<feature type="transmembrane region" description="Helical" evidence="6">
    <location>
        <begin position="182"/>
        <end position="202"/>
    </location>
</feature>
<evidence type="ECO:0000256" key="1">
    <source>
        <dbReference type="ARBA" id="ARBA00004141"/>
    </source>
</evidence>
<proteinExistence type="inferred from homology"/>
<dbReference type="SUPFAM" id="SSF161098">
    <property type="entry name" value="MetI-like"/>
    <property type="match status" value="1"/>
</dbReference>